<comment type="caution">
    <text evidence="6">The sequence shown here is derived from an EMBL/GenBank/DDBJ whole genome shotgun (WGS) entry which is preliminary data.</text>
</comment>
<dbReference type="OrthoDB" id="759125at2759"/>
<dbReference type="GO" id="GO:0004497">
    <property type="term" value="F:monooxygenase activity"/>
    <property type="evidence" value="ECO:0007669"/>
    <property type="project" value="UniProtKB-KW"/>
</dbReference>
<dbReference type="PRINTS" id="PR00420">
    <property type="entry name" value="RNGMNOXGNASE"/>
</dbReference>
<comment type="similarity">
    <text evidence="3">Belongs to the 3-hydroxybenzoate 6-hydroxylase family.</text>
</comment>
<feature type="region of interest" description="Disordered" evidence="4">
    <location>
        <begin position="1"/>
        <end position="38"/>
    </location>
</feature>
<evidence type="ECO:0000256" key="4">
    <source>
        <dbReference type="SAM" id="MobiDB-lite"/>
    </source>
</evidence>
<reference evidence="6 7" key="1">
    <citation type="journal article" date="2019" name="Sci. Rep.">
        <title>A high-quality genome of Eragrostis curvula grass provides insights into Poaceae evolution and supports new strategies to enhance forage quality.</title>
        <authorList>
            <person name="Carballo J."/>
            <person name="Santos B.A.C.M."/>
            <person name="Zappacosta D."/>
            <person name="Garbus I."/>
            <person name="Selva J.P."/>
            <person name="Gallo C.A."/>
            <person name="Diaz A."/>
            <person name="Albertini E."/>
            <person name="Caccamo M."/>
            <person name="Echenique V."/>
        </authorList>
    </citation>
    <scope>NUCLEOTIDE SEQUENCE [LARGE SCALE GENOMIC DNA]</scope>
    <source>
        <strain evidence="7">cv. Victoria</strain>
        <tissue evidence="6">Leaf</tissue>
    </source>
</reference>
<dbReference type="Pfam" id="PF01494">
    <property type="entry name" value="FAD_binding_3"/>
    <property type="match status" value="1"/>
</dbReference>
<dbReference type="InterPro" id="IPR044560">
    <property type="entry name" value="MOase"/>
</dbReference>
<gene>
    <name evidence="6" type="ORF">EJB05_21255</name>
</gene>
<sequence>MAGAGDFAHSARSPPPLPLAGRSSRSHEGGLGRAGTVTQIQSPLLRPSMVAVAVANKLRHRNVWQQGNKTTQVPVRVVARPYSYSQIPSKSIFDLARNEFRCLKRKDLIETLAKKIPAGSIRFGCHIVAIHEDPDTHGAVLTSVDGSTIRAKVLIGCDGTNSVVAKYLGLSVPKTFPITVLRGFTRYQHGHPFETEFLRLREDDFFLGRMPITDNMVHFFVGMLNASQGSTTDYESAVKDLALQKLKELPTEVADMIRDSEPGSLNVVTKLWYRPLCQVAFGAFQKGAVTVAGDAMHAIGPFIGQGGAAGLEDAVVFARALSRADAEYITERRLRVTRLSLESFAVGVLMHTKLSVAKLACKAILALLGTHSLGHTNYDCGRL</sequence>
<dbReference type="GO" id="GO:0071949">
    <property type="term" value="F:FAD binding"/>
    <property type="evidence" value="ECO:0007669"/>
    <property type="project" value="InterPro"/>
</dbReference>
<dbReference type="InterPro" id="IPR002938">
    <property type="entry name" value="FAD-bd"/>
</dbReference>
<protein>
    <recommendedName>
        <fullName evidence="5">FAD-binding domain-containing protein</fullName>
    </recommendedName>
</protein>
<dbReference type="AlphaFoldDB" id="A0A5J9V2H7"/>
<dbReference type="PANTHER" id="PTHR45934:SF2">
    <property type="entry name" value="MONOOXYGENASE 1"/>
    <property type="match status" value="1"/>
</dbReference>
<evidence type="ECO:0000256" key="2">
    <source>
        <dbReference type="ARBA" id="ARBA00023033"/>
    </source>
</evidence>
<evidence type="ECO:0000256" key="3">
    <source>
        <dbReference type="ARBA" id="ARBA00024018"/>
    </source>
</evidence>
<dbReference type="InterPro" id="IPR036188">
    <property type="entry name" value="FAD/NAD-bd_sf"/>
</dbReference>
<keyword evidence="1" id="KW-0560">Oxidoreductase</keyword>
<dbReference type="Gramene" id="TVU29678">
    <property type="protein sequence ID" value="TVU29678"/>
    <property type="gene ID" value="EJB05_21255"/>
</dbReference>
<evidence type="ECO:0000256" key="1">
    <source>
        <dbReference type="ARBA" id="ARBA00023002"/>
    </source>
</evidence>
<evidence type="ECO:0000313" key="6">
    <source>
        <dbReference type="EMBL" id="TVU29678.1"/>
    </source>
</evidence>
<dbReference type="EMBL" id="RWGY01000011">
    <property type="protein sequence ID" value="TVU29678.1"/>
    <property type="molecule type" value="Genomic_DNA"/>
</dbReference>
<accession>A0A5J9V2H7</accession>
<organism evidence="6 7">
    <name type="scientific">Eragrostis curvula</name>
    <name type="common">weeping love grass</name>
    <dbReference type="NCBI Taxonomy" id="38414"/>
    <lineage>
        <taxon>Eukaryota</taxon>
        <taxon>Viridiplantae</taxon>
        <taxon>Streptophyta</taxon>
        <taxon>Embryophyta</taxon>
        <taxon>Tracheophyta</taxon>
        <taxon>Spermatophyta</taxon>
        <taxon>Magnoliopsida</taxon>
        <taxon>Liliopsida</taxon>
        <taxon>Poales</taxon>
        <taxon>Poaceae</taxon>
        <taxon>PACMAD clade</taxon>
        <taxon>Chloridoideae</taxon>
        <taxon>Eragrostideae</taxon>
        <taxon>Eragrostidinae</taxon>
        <taxon>Eragrostis</taxon>
    </lineage>
</organism>
<dbReference type="PANTHER" id="PTHR45934">
    <property type="entry name" value="FAD/NAD(P)-BINDING OXIDOREDUCTASE FAMILY PROTEIN"/>
    <property type="match status" value="1"/>
</dbReference>
<proteinExistence type="inferred from homology"/>
<keyword evidence="2" id="KW-0503">Monooxygenase</keyword>
<dbReference type="Gene3D" id="3.50.50.60">
    <property type="entry name" value="FAD/NAD(P)-binding domain"/>
    <property type="match status" value="1"/>
</dbReference>
<feature type="non-terminal residue" evidence="6">
    <location>
        <position position="1"/>
    </location>
</feature>
<keyword evidence="7" id="KW-1185">Reference proteome</keyword>
<feature type="domain" description="FAD-binding" evidence="5">
    <location>
        <begin position="108"/>
        <end position="322"/>
    </location>
</feature>
<evidence type="ECO:0000313" key="7">
    <source>
        <dbReference type="Proteomes" id="UP000324897"/>
    </source>
</evidence>
<evidence type="ECO:0000259" key="5">
    <source>
        <dbReference type="Pfam" id="PF01494"/>
    </source>
</evidence>
<name>A0A5J9V2H7_9POAL</name>
<dbReference type="SUPFAM" id="SSF51905">
    <property type="entry name" value="FAD/NAD(P)-binding domain"/>
    <property type="match status" value="1"/>
</dbReference>
<dbReference type="Proteomes" id="UP000324897">
    <property type="component" value="Chromosome 1"/>
</dbReference>